<name>W4QBD0_9BACI</name>
<reference evidence="1" key="1">
    <citation type="journal article" date="2014" name="Genome Announc.">
        <title>Draft Genome Sequences of Three Alkaliphilic Bacillus Strains, Bacillus wakoensis JCM 9140T, Bacillus akibai JCM 9157T, and Bacillus hemicellulosilyticus JCM 9152T.</title>
        <authorList>
            <person name="Yuki M."/>
            <person name="Oshima K."/>
            <person name="Suda W."/>
            <person name="Oshida Y."/>
            <person name="Kitamura K."/>
            <person name="Iida T."/>
            <person name="Hattori M."/>
            <person name="Ohkuma M."/>
        </authorList>
    </citation>
    <scope>NUCLEOTIDE SEQUENCE [LARGE SCALE GENOMIC DNA]</scope>
    <source>
        <strain evidence="1">JCM 9152</strain>
    </source>
</reference>
<comment type="caution">
    <text evidence="1">The sequence shown here is derived from an EMBL/GenBank/DDBJ whole genome shotgun (WGS) entry which is preliminary data.</text>
</comment>
<evidence type="ECO:0008006" key="3">
    <source>
        <dbReference type="Google" id="ProtNLM"/>
    </source>
</evidence>
<keyword evidence="2" id="KW-1185">Reference proteome</keyword>
<evidence type="ECO:0000313" key="2">
    <source>
        <dbReference type="Proteomes" id="UP000018895"/>
    </source>
</evidence>
<dbReference type="EMBL" id="BAUU01000004">
    <property type="protein sequence ID" value="GAE29361.1"/>
    <property type="molecule type" value="Genomic_DNA"/>
</dbReference>
<organism evidence="1 2">
    <name type="scientific">Halalkalibacter hemicellulosilyticusJCM 9152</name>
    <dbReference type="NCBI Taxonomy" id="1236971"/>
    <lineage>
        <taxon>Bacteria</taxon>
        <taxon>Bacillati</taxon>
        <taxon>Bacillota</taxon>
        <taxon>Bacilli</taxon>
        <taxon>Bacillales</taxon>
        <taxon>Bacillaceae</taxon>
        <taxon>Halalkalibacter</taxon>
    </lineage>
</organism>
<protein>
    <recommendedName>
        <fullName evidence="3">DUF3006 domain-containing protein</fullName>
    </recommendedName>
</protein>
<dbReference type="InterPro" id="IPR021377">
    <property type="entry name" value="DUF3006"/>
</dbReference>
<dbReference type="AlphaFoldDB" id="W4QBD0"/>
<proteinExistence type="predicted"/>
<dbReference type="Gene3D" id="6.20.120.50">
    <property type="match status" value="1"/>
</dbReference>
<gene>
    <name evidence="1" type="ORF">JCM9152_714</name>
</gene>
<evidence type="ECO:0000313" key="1">
    <source>
        <dbReference type="EMBL" id="GAE29361.1"/>
    </source>
</evidence>
<dbReference type="Pfam" id="PF11213">
    <property type="entry name" value="DUF3006"/>
    <property type="match status" value="1"/>
</dbReference>
<accession>W4QBD0</accession>
<sequence length="73" mass="8625">MMESTKCIIDRFEGSWAVLEWNRETFDFPADLLPEGCQEGDVLSIRFERLEDETAIRKKNIQKLADKLFRDDN</sequence>
<dbReference type="Proteomes" id="UP000018895">
    <property type="component" value="Unassembled WGS sequence"/>
</dbReference>